<dbReference type="EMBL" id="FOVM01000007">
    <property type="protein sequence ID" value="SFN88021.1"/>
    <property type="molecule type" value="Genomic_DNA"/>
</dbReference>
<dbReference type="InterPro" id="IPR048031">
    <property type="entry name" value="ScyD/ScyE-like"/>
</dbReference>
<dbReference type="NCBIfam" id="NF033206">
    <property type="entry name" value="ScyE_fam"/>
    <property type="match status" value="1"/>
</dbReference>
<keyword evidence="1" id="KW-0732">Signal</keyword>
<protein>
    <recommendedName>
        <fullName evidence="4">ScyD/ScyE family protein</fullName>
    </recommendedName>
</protein>
<evidence type="ECO:0000313" key="3">
    <source>
        <dbReference type="Proteomes" id="UP000198867"/>
    </source>
</evidence>
<dbReference type="AlphaFoldDB" id="A0A1I5CN08"/>
<proteinExistence type="predicted"/>
<feature type="chain" id="PRO_5038633045" description="ScyD/ScyE family protein" evidence="1">
    <location>
        <begin position="22"/>
        <end position="385"/>
    </location>
</feature>
<name>A0A1I5CN08_9MICO</name>
<reference evidence="3" key="1">
    <citation type="submission" date="2016-10" db="EMBL/GenBank/DDBJ databases">
        <authorList>
            <person name="Varghese N."/>
            <person name="Submissions S."/>
        </authorList>
    </citation>
    <scope>NUCLEOTIDE SEQUENCE [LARGE SCALE GENOMIC DNA]</scope>
    <source>
        <strain evidence="3">CGMCC 1.11101</strain>
    </source>
</reference>
<evidence type="ECO:0008006" key="4">
    <source>
        <dbReference type="Google" id="ProtNLM"/>
    </source>
</evidence>
<dbReference type="Proteomes" id="UP000198867">
    <property type="component" value="Unassembled WGS sequence"/>
</dbReference>
<organism evidence="2 3">
    <name type="scientific">Mycetocola miduiensis</name>
    <dbReference type="NCBI Taxonomy" id="995034"/>
    <lineage>
        <taxon>Bacteria</taxon>
        <taxon>Bacillati</taxon>
        <taxon>Actinomycetota</taxon>
        <taxon>Actinomycetes</taxon>
        <taxon>Micrococcales</taxon>
        <taxon>Microbacteriaceae</taxon>
        <taxon>Mycetocola</taxon>
    </lineage>
</organism>
<dbReference type="Gene3D" id="2.120.10.30">
    <property type="entry name" value="TolB, C-terminal domain"/>
    <property type="match status" value="1"/>
</dbReference>
<evidence type="ECO:0000313" key="2">
    <source>
        <dbReference type="EMBL" id="SFN88021.1"/>
    </source>
</evidence>
<gene>
    <name evidence="2" type="ORF">SAMN05216219_2417</name>
</gene>
<evidence type="ECO:0000256" key="1">
    <source>
        <dbReference type="SAM" id="SignalP"/>
    </source>
</evidence>
<feature type="signal peptide" evidence="1">
    <location>
        <begin position="1"/>
        <end position="21"/>
    </location>
</feature>
<dbReference type="RefSeq" id="WP_090711781.1">
    <property type="nucleotide sequence ID" value="NZ_FOVM01000007.1"/>
</dbReference>
<keyword evidence="3" id="KW-1185">Reference proteome</keyword>
<dbReference type="SUPFAM" id="SSF101898">
    <property type="entry name" value="NHL repeat"/>
    <property type="match status" value="1"/>
</dbReference>
<dbReference type="InterPro" id="IPR011042">
    <property type="entry name" value="6-blade_b-propeller_TolB-like"/>
</dbReference>
<accession>A0A1I5CN08</accession>
<sequence>MKVTTLTAAVCAAVLTTVALATPASAHGDHPPIVANQEVLADGLMAPFSLEVQSNGAAWITQNFPGTLTRVTASGEKTDVLGGDGDEISAVSARGNTVYYAQVAQDHTRAVLMRVSKGQEPVQVADLFAHEEQENPDAVNTYGFVDLPASCASQFVPDPTSQFSQPTYEGAVDTHPYASLATREGVYVADAGMNAILKVGYDGNVSTVAVLPPTAPVAVTAETAEAFGMPACVVGHSYRFEPVPTDVEVGPKGWLYVSTLPGGPEDASLGARGVVYKVNPWSGDVQPFAEGFVSATNLAVSKQGVVFVTELFGGADGEGQVSVVPPWGDGAVTQFPISSPAAIEIAGKNLYLTTDTFELGPEGPLPVAKLVKVSLDGKALRSYLG</sequence>
<dbReference type="STRING" id="995034.SAMN05216219_2417"/>